<name>A0ABR5K0B6_9BACI</name>
<proteinExistence type="predicted"/>
<dbReference type="InterPro" id="IPR014962">
    <property type="entry name" value="YolD"/>
</dbReference>
<reference evidence="2" key="1">
    <citation type="submission" date="2015-07" db="EMBL/GenBank/DDBJ databases">
        <title>Fjat-14205 dsm 2895.</title>
        <authorList>
            <person name="Liu B."/>
            <person name="Wang J."/>
            <person name="Zhu Y."/>
            <person name="Liu G."/>
            <person name="Chen Q."/>
            <person name="Chen Z."/>
            <person name="Lan J."/>
            <person name="Che J."/>
            <person name="Ge C."/>
            <person name="Shi H."/>
            <person name="Pan Z."/>
            <person name="Liu X."/>
        </authorList>
    </citation>
    <scope>NUCLEOTIDE SEQUENCE [LARGE SCALE GENOMIC DNA]</scope>
    <source>
        <strain evidence="2">DSM 25560</strain>
    </source>
</reference>
<dbReference type="EMBL" id="LGRV01000003">
    <property type="protein sequence ID" value="KOS68362.1"/>
    <property type="molecule type" value="Genomic_DNA"/>
</dbReference>
<dbReference type="RefSeq" id="WP_053583187.1">
    <property type="nucleotide sequence ID" value="NZ_LGRV01000003.1"/>
</dbReference>
<keyword evidence="2" id="KW-1185">Reference proteome</keyword>
<sequence length="114" mass="13539">MIRDRGTIKWTAMMLPEHVQKIRDWKQESYAEAPRELTEWELEELQLTIDQAVTQQKIVTLTVWESIKYVQWTGLIQALNPDKQELTLETITKIKHIPIHTIHAARLDEESYEE</sequence>
<evidence type="ECO:0008006" key="3">
    <source>
        <dbReference type="Google" id="ProtNLM"/>
    </source>
</evidence>
<comment type="caution">
    <text evidence="1">The sequence shown here is derived from an EMBL/GenBank/DDBJ whole genome shotgun (WGS) entry which is preliminary data.</text>
</comment>
<evidence type="ECO:0000313" key="2">
    <source>
        <dbReference type="Proteomes" id="UP000050668"/>
    </source>
</evidence>
<dbReference type="Pfam" id="PF08863">
    <property type="entry name" value="YolD"/>
    <property type="match status" value="1"/>
</dbReference>
<gene>
    <name evidence="1" type="ORF">AEA09_07190</name>
</gene>
<evidence type="ECO:0000313" key="1">
    <source>
        <dbReference type="EMBL" id="KOS68362.1"/>
    </source>
</evidence>
<accession>A0ABR5K0B6</accession>
<dbReference type="Proteomes" id="UP000050668">
    <property type="component" value="Unassembled WGS sequence"/>
</dbReference>
<organism evidence="1 2">
    <name type="scientific">Lysinibacillus contaminans</name>
    <dbReference type="NCBI Taxonomy" id="1293441"/>
    <lineage>
        <taxon>Bacteria</taxon>
        <taxon>Bacillati</taxon>
        <taxon>Bacillota</taxon>
        <taxon>Bacilli</taxon>
        <taxon>Bacillales</taxon>
        <taxon>Bacillaceae</taxon>
        <taxon>Lysinibacillus</taxon>
    </lineage>
</organism>
<protein>
    <recommendedName>
        <fullName evidence="3">YolD-like family protein</fullName>
    </recommendedName>
</protein>